<feature type="region of interest" description="Disordered" evidence="1">
    <location>
        <begin position="1"/>
        <end position="83"/>
    </location>
</feature>
<accession>A0ABW9ZU24</accession>
<comment type="caution">
    <text evidence="2">The sequence shown here is derived from an EMBL/GenBank/DDBJ whole genome shotgun (WGS) entry which is preliminary data.</text>
</comment>
<protein>
    <submittedName>
        <fullName evidence="2">Uncharacterized protein</fullName>
    </submittedName>
</protein>
<evidence type="ECO:0000313" key="2">
    <source>
        <dbReference type="EMBL" id="NCI50639.1"/>
    </source>
</evidence>
<name>A0ABW9ZU24_9BACT</name>
<dbReference type="RefSeq" id="WP_161818957.1">
    <property type="nucleotide sequence ID" value="NZ_JAACJS010000015.1"/>
</dbReference>
<feature type="compositionally biased region" description="Basic and acidic residues" evidence="1">
    <location>
        <begin position="1"/>
        <end position="16"/>
    </location>
</feature>
<reference evidence="2 3" key="1">
    <citation type="submission" date="2020-01" db="EMBL/GenBank/DDBJ databases">
        <title>Genome analysis.</title>
        <authorList>
            <person name="Wu S."/>
            <person name="Wang G."/>
        </authorList>
    </citation>
    <scope>NUCLEOTIDE SEQUENCE [LARGE SCALE GENOMIC DNA]</scope>
    <source>
        <strain evidence="2 3">SYL130</strain>
    </source>
</reference>
<feature type="compositionally biased region" description="Polar residues" evidence="1">
    <location>
        <begin position="44"/>
        <end position="83"/>
    </location>
</feature>
<dbReference type="EMBL" id="JAACJS010000015">
    <property type="protein sequence ID" value="NCI50639.1"/>
    <property type="molecule type" value="Genomic_DNA"/>
</dbReference>
<organism evidence="2 3">
    <name type="scientific">Sediminibacterium roseum</name>
    <dbReference type="NCBI Taxonomy" id="1978412"/>
    <lineage>
        <taxon>Bacteria</taxon>
        <taxon>Pseudomonadati</taxon>
        <taxon>Bacteroidota</taxon>
        <taxon>Chitinophagia</taxon>
        <taxon>Chitinophagales</taxon>
        <taxon>Chitinophagaceae</taxon>
        <taxon>Sediminibacterium</taxon>
    </lineage>
</organism>
<evidence type="ECO:0000313" key="3">
    <source>
        <dbReference type="Proteomes" id="UP000753802"/>
    </source>
</evidence>
<sequence length="83" mass="8929">MKDNKKNQEEIKENKPTRASFHPGSTTQGGSNFGQGSAGLGKQSIKQGTEAGSGSNYENEQGWNNEALRTSDSDPEQQTPKSD</sequence>
<proteinExistence type="predicted"/>
<gene>
    <name evidence="2" type="ORF">GWC95_11940</name>
</gene>
<dbReference type="Proteomes" id="UP000753802">
    <property type="component" value="Unassembled WGS sequence"/>
</dbReference>
<evidence type="ECO:0000256" key="1">
    <source>
        <dbReference type="SAM" id="MobiDB-lite"/>
    </source>
</evidence>
<keyword evidence="3" id="KW-1185">Reference proteome</keyword>